<evidence type="ECO:0000256" key="7">
    <source>
        <dbReference type="ARBA" id="ARBA00022705"/>
    </source>
</evidence>
<evidence type="ECO:0000256" key="6">
    <source>
        <dbReference type="ARBA" id="ARBA00022695"/>
    </source>
</evidence>
<evidence type="ECO:0000256" key="11">
    <source>
        <dbReference type="ARBA" id="ARBA00022932"/>
    </source>
</evidence>
<evidence type="ECO:0000256" key="4">
    <source>
        <dbReference type="ARBA" id="ARBA00022490"/>
    </source>
</evidence>
<evidence type="ECO:0000256" key="10">
    <source>
        <dbReference type="ARBA" id="ARBA00022842"/>
    </source>
</evidence>
<feature type="site" description="Substrate discrimination" evidence="15">
    <location>
        <position position="21"/>
    </location>
</feature>
<protein>
    <recommendedName>
        <fullName evidence="15">DNA polymerase IV</fullName>
        <shortName evidence="15">Pol IV</shortName>
        <ecNumber evidence="15">2.7.7.7</ecNumber>
    </recommendedName>
</protein>
<comment type="function">
    <text evidence="15">Poorly processive, error-prone DNA polymerase involved in untargeted mutagenesis. Copies undamaged DNA at stalled replication forks, which arise in vivo from mismatched or misaligned primer ends. These misaligned primers can be extended by PolIV. Exhibits no 3'-5' exonuclease (proofreading) activity. May be involved in translesional synthesis, in conjunction with the beta clamp from PolIII.</text>
</comment>
<keyword evidence="12 15" id="KW-0238">DNA-binding</keyword>
<dbReference type="Gene3D" id="3.40.1170.60">
    <property type="match status" value="1"/>
</dbReference>
<dbReference type="PROSITE" id="PS50173">
    <property type="entry name" value="UMUC"/>
    <property type="match status" value="1"/>
</dbReference>
<sequence>MARSMRPDERLIYHVDVNSAYLSWTSVARLAVGESDLRGVPACVGGDPQMRRGVVLAKSIPAGRLGVRTGEPLAAARRKCPELIVVPPDFALYHRFSRAFKAICREYTPMVESFSIDECFLDMTGTRAMADPAGAARELKDRIRRELGFTVNVGVGTNKLLAKMAGGFTKPDRVHTLFPEDIPAKLWPLPVGALLFVGKSAAGKLTRRGIRTVGELARVEPAALEAIVGEKNGRALHRWANGIDDSPVAAVRAAAKGYSTSTTLADNVTDRPRAHRVLKALADSVTARMRADGKRATCVGVHLRTHRFVNRSRQRVLERPTDITAEVERLSKQLLGEVWDGTTPLRLLGIALTGITDSRAEQLSLFGDAAREKEQRVDRTIDALRKKFGPDIISRGVRRPDAGQAGKSYRALMAMTADETASGKNQTDGGETKS</sequence>
<dbReference type="InterPro" id="IPR050116">
    <property type="entry name" value="DNA_polymerase-Y"/>
</dbReference>
<dbReference type="InterPro" id="IPR043128">
    <property type="entry name" value="Rev_trsase/Diguanyl_cyclase"/>
</dbReference>
<name>E6MDZ2_9FIRM</name>
<dbReference type="GO" id="GO:0009432">
    <property type="term" value="P:SOS response"/>
    <property type="evidence" value="ECO:0007669"/>
    <property type="project" value="TreeGrafter"/>
</dbReference>
<evidence type="ECO:0000256" key="2">
    <source>
        <dbReference type="ARBA" id="ARBA00010945"/>
    </source>
</evidence>
<dbReference type="InterPro" id="IPR017961">
    <property type="entry name" value="DNA_pol_Y-fam_little_finger"/>
</dbReference>
<comment type="cofactor">
    <cofactor evidence="15">
        <name>Mg(2+)</name>
        <dbReference type="ChEBI" id="CHEBI:18420"/>
    </cofactor>
    <text evidence="15">Binds 2 magnesium ions per subunit.</text>
</comment>
<feature type="binding site" evidence="15">
    <location>
        <position position="16"/>
    </location>
    <ligand>
        <name>Mg(2+)</name>
        <dbReference type="ChEBI" id="CHEBI:18420"/>
    </ligand>
</feature>
<dbReference type="Pfam" id="PF11799">
    <property type="entry name" value="IMS_C"/>
    <property type="match status" value="1"/>
</dbReference>
<dbReference type="SUPFAM" id="SSF100879">
    <property type="entry name" value="Lesion bypass DNA polymerase (Y-family), little finger domain"/>
    <property type="match status" value="1"/>
</dbReference>
<dbReference type="Gene3D" id="1.10.150.20">
    <property type="entry name" value="5' to 3' exonuclease, C-terminal subdomain"/>
    <property type="match status" value="1"/>
</dbReference>
<dbReference type="Proteomes" id="UP000004754">
    <property type="component" value="Unassembled WGS sequence"/>
</dbReference>
<dbReference type="eggNOG" id="COG0389">
    <property type="taxonomic scope" value="Bacteria"/>
</dbReference>
<evidence type="ECO:0000256" key="14">
    <source>
        <dbReference type="ARBA" id="ARBA00049244"/>
    </source>
</evidence>
<dbReference type="GO" id="GO:0003887">
    <property type="term" value="F:DNA-directed DNA polymerase activity"/>
    <property type="evidence" value="ECO:0007669"/>
    <property type="project" value="UniProtKB-UniRule"/>
</dbReference>
<dbReference type="HOGENOM" id="CLU_012348_1_1_9"/>
<dbReference type="Gene3D" id="3.30.70.270">
    <property type="match status" value="1"/>
</dbReference>
<dbReference type="InterPro" id="IPR022880">
    <property type="entry name" value="DNApol_IV"/>
</dbReference>
<feature type="domain" description="UmuC" evidence="16">
    <location>
        <begin position="12"/>
        <end position="198"/>
    </location>
</feature>
<dbReference type="InterPro" id="IPR036775">
    <property type="entry name" value="DNA_pol_Y-fam_lit_finger_sf"/>
</dbReference>
<keyword evidence="13 15" id="KW-0234">DNA repair</keyword>
<evidence type="ECO:0000259" key="16">
    <source>
        <dbReference type="PROSITE" id="PS50173"/>
    </source>
</evidence>
<comment type="catalytic activity">
    <reaction evidence="14 15">
        <text>DNA(n) + a 2'-deoxyribonucleoside 5'-triphosphate = DNA(n+1) + diphosphate</text>
        <dbReference type="Rhea" id="RHEA:22508"/>
        <dbReference type="Rhea" id="RHEA-COMP:17339"/>
        <dbReference type="Rhea" id="RHEA-COMP:17340"/>
        <dbReference type="ChEBI" id="CHEBI:33019"/>
        <dbReference type="ChEBI" id="CHEBI:61560"/>
        <dbReference type="ChEBI" id="CHEBI:173112"/>
        <dbReference type="EC" id="2.7.7.7"/>
    </reaction>
</comment>
<dbReference type="Gene3D" id="3.30.1490.100">
    <property type="entry name" value="DNA polymerase, Y-family, little finger domain"/>
    <property type="match status" value="1"/>
</dbReference>
<evidence type="ECO:0000256" key="5">
    <source>
        <dbReference type="ARBA" id="ARBA00022679"/>
    </source>
</evidence>
<evidence type="ECO:0000256" key="12">
    <source>
        <dbReference type="ARBA" id="ARBA00023125"/>
    </source>
</evidence>
<dbReference type="GO" id="GO:0006281">
    <property type="term" value="P:DNA repair"/>
    <property type="evidence" value="ECO:0007669"/>
    <property type="project" value="UniProtKB-UniRule"/>
</dbReference>
<dbReference type="InterPro" id="IPR001126">
    <property type="entry name" value="UmuC"/>
</dbReference>
<proteinExistence type="inferred from homology"/>
<evidence type="ECO:0000256" key="15">
    <source>
        <dbReference type="HAMAP-Rule" id="MF_01113"/>
    </source>
</evidence>
<dbReference type="OrthoDB" id="9808813at2"/>
<keyword evidence="3 15" id="KW-0515">Mutator protein</keyword>
<dbReference type="GO" id="GO:0006261">
    <property type="term" value="P:DNA-templated DNA replication"/>
    <property type="evidence" value="ECO:0007669"/>
    <property type="project" value="UniProtKB-UniRule"/>
</dbReference>
<accession>E6MDZ2</accession>
<keyword evidence="4 15" id="KW-0963">Cytoplasm</keyword>
<evidence type="ECO:0000256" key="3">
    <source>
        <dbReference type="ARBA" id="ARBA00022457"/>
    </source>
</evidence>
<evidence type="ECO:0000313" key="18">
    <source>
        <dbReference type="Proteomes" id="UP000004754"/>
    </source>
</evidence>
<comment type="caution">
    <text evidence="17">The sequence shown here is derived from an EMBL/GenBank/DDBJ whole genome shotgun (WGS) entry which is preliminary data.</text>
</comment>
<keyword evidence="8 15" id="KW-0479">Metal-binding</keyword>
<keyword evidence="5 15" id="KW-0808">Transferase</keyword>
<keyword evidence="10 15" id="KW-0460">Magnesium</keyword>
<dbReference type="GO" id="GO:0042276">
    <property type="term" value="P:error-prone translesion synthesis"/>
    <property type="evidence" value="ECO:0007669"/>
    <property type="project" value="TreeGrafter"/>
</dbReference>
<comment type="similarity">
    <text evidence="2 15">Belongs to the DNA polymerase type-Y family.</text>
</comment>
<feature type="active site" evidence="15">
    <location>
        <position position="118"/>
    </location>
</feature>
<dbReference type="PANTHER" id="PTHR11076">
    <property type="entry name" value="DNA REPAIR POLYMERASE UMUC / TRANSFERASE FAMILY MEMBER"/>
    <property type="match status" value="1"/>
</dbReference>
<keyword evidence="6 15" id="KW-0548">Nucleotidyltransferase</keyword>
<organism evidence="17 18">
    <name type="scientific">Pseudoramibacter alactolyticus ATCC 23263</name>
    <dbReference type="NCBI Taxonomy" id="887929"/>
    <lineage>
        <taxon>Bacteria</taxon>
        <taxon>Bacillati</taxon>
        <taxon>Bacillota</taxon>
        <taxon>Clostridia</taxon>
        <taxon>Eubacteriales</taxon>
        <taxon>Eubacteriaceae</taxon>
        <taxon>Pseudoramibacter</taxon>
    </lineage>
</organism>
<dbReference type="AlphaFoldDB" id="E6MDZ2"/>
<feature type="binding site" evidence="15">
    <location>
        <position position="117"/>
    </location>
    <ligand>
        <name>Mg(2+)</name>
        <dbReference type="ChEBI" id="CHEBI:18420"/>
    </ligand>
</feature>
<comment type="subunit">
    <text evidence="15">Monomer.</text>
</comment>
<evidence type="ECO:0000313" key="17">
    <source>
        <dbReference type="EMBL" id="EFV02751.1"/>
    </source>
</evidence>
<evidence type="ECO:0000256" key="8">
    <source>
        <dbReference type="ARBA" id="ARBA00022723"/>
    </source>
</evidence>
<dbReference type="SUPFAM" id="SSF56672">
    <property type="entry name" value="DNA/RNA polymerases"/>
    <property type="match status" value="1"/>
</dbReference>
<dbReference type="HAMAP" id="MF_01113">
    <property type="entry name" value="DNApol_IV"/>
    <property type="match status" value="1"/>
</dbReference>
<evidence type="ECO:0000256" key="9">
    <source>
        <dbReference type="ARBA" id="ARBA00022763"/>
    </source>
</evidence>
<evidence type="ECO:0000256" key="1">
    <source>
        <dbReference type="ARBA" id="ARBA00004496"/>
    </source>
</evidence>
<dbReference type="STRING" id="887929.HMP0721_0225"/>
<dbReference type="EMBL" id="AEQN01000005">
    <property type="protein sequence ID" value="EFV02751.1"/>
    <property type="molecule type" value="Genomic_DNA"/>
</dbReference>
<dbReference type="EC" id="2.7.7.7" evidence="15"/>
<evidence type="ECO:0000256" key="13">
    <source>
        <dbReference type="ARBA" id="ARBA00023204"/>
    </source>
</evidence>
<comment type="subcellular location">
    <subcellularLocation>
        <location evidence="1 15">Cytoplasm</location>
    </subcellularLocation>
</comment>
<dbReference type="GO" id="GO:0000287">
    <property type="term" value="F:magnesium ion binding"/>
    <property type="evidence" value="ECO:0007669"/>
    <property type="project" value="UniProtKB-UniRule"/>
</dbReference>
<dbReference type="Pfam" id="PF21999">
    <property type="entry name" value="IMS_HHH_1"/>
    <property type="match status" value="1"/>
</dbReference>
<keyword evidence="11 15" id="KW-0239">DNA-directed DNA polymerase</keyword>
<gene>
    <name evidence="15" type="primary">dinB</name>
    <name evidence="17" type="ORF">HMP0721_0225</name>
</gene>
<keyword evidence="7 15" id="KW-0235">DNA replication</keyword>
<dbReference type="InterPro" id="IPR043502">
    <property type="entry name" value="DNA/RNA_pol_sf"/>
</dbReference>
<dbReference type="GO" id="GO:0003684">
    <property type="term" value="F:damaged DNA binding"/>
    <property type="evidence" value="ECO:0007669"/>
    <property type="project" value="InterPro"/>
</dbReference>
<keyword evidence="9 15" id="KW-0227">DNA damage</keyword>
<dbReference type="RefSeq" id="WP_006597642.1">
    <property type="nucleotide sequence ID" value="NZ_GL622359.1"/>
</dbReference>
<dbReference type="CDD" id="cd03586">
    <property type="entry name" value="PolY_Pol_IV_kappa"/>
    <property type="match status" value="1"/>
</dbReference>
<dbReference type="GO" id="GO:0005829">
    <property type="term" value="C:cytosol"/>
    <property type="evidence" value="ECO:0007669"/>
    <property type="project" value="TreeGrafter"/>
</dbReference>
<reference evidence="17 18" key="1">
    <citation type="submission" date="2010-12" db="EMBL/GenBank/DDBJ databases">
        <authorList>
            <person name="Muzny D."/>
            <person name="Qin X."/>
            <person name="Deng J."/>
            <person name="Jiang H."/>
            <person name="Liu Y."/>
            <person name="Qu J."/>
            <person name="Song X.-Z."/>
            <person name="Zhang L."/>
            <person name="Thornton R."/>
            <person name="Coyle M."/>
            <person name="Francisco L."/>
            <person name="Jackson L."/>
            <person name="Javaid M."/>
            <person name="Korchina V."/>
            <person name="Kovar C."/>
            <person name="Mata R."/>
            <person name="Mathew T."/>
            <person name="Ngo R."/>
            <person name="Nguyen L."/>
            <person name="Nguyen N."/>
            <person name="Okwuonu G."/>
            <person name="Ongeri F."/>
            <person name="Pham C."/>
            <person name="Simmons D."/>
            <person name="Wilczek-Boney K."/>
            <person name="Hale W."/>
            <person name="Jakkamsetti A."/>
            <person name="Pham P."/>
            <person name="Ruth R."/>
            <person name="San Lucas F."/>
            <person name="Warren J."/>
            <person name="Zhang J."/>
            <person name="Zhao Z."/>
            <person name="Zhou C."/>
            <person name="Zhu D."/>
            <person name="Lee S."/>
            <person name="Bess C."/>
            <person name="Blankenburg K."/>
            <person name="Forbes L."/>
            <person name="Fu Q."/>
            <person name="Gubbala S."/>
            <person name="Hirani K."/>
            <person name="Jayaseelan J.C."/>
            <person name="Lara F."/>
            <person name="Munidasa M."/>
            <person name="Palculict T."/>
            <person name="Patil S."/>
            <person name="Pu L.-L."/>
            <person name="Saada N."/>
            <person name="Tang L."/>
            <person name="Weissenberger G."/>
            <person name="Zhu Y."/>
            <person name="Hemphill L."/>
            <person name="Shang Y."/>
            <person name="Youmans B."/>
            <person name="Ayvaz T."/>
            <person name="Ross M."/>
            <person name="Santibanez J."/>
            <person name="Aqrawi P."/>
            <person name="Gross S."/>
            <person name="Joshi V."/>
            <person name="Fowler G."/>
            <person name="Nazareth L."/>
            <person name="Reid J."/>
            <person name="Worley K."/>
            <person name="Petrosino J."/>
            <person name="Highlander S."/>
            <person name="Gibbs R."/>
        </authorList>
    </citation>
    <scope>NUCLEOTIDE SEQUENCE [LARGE SCALE GENOMIC DNA]</scope>
    <source>
        <strain evidence="17 18">ATCC 23263</strain>
    </source>
</reference>
<dbReference type="PANTHER" id="PTHR11076:SF33">
    <property type="entry name" value="DNA POLYMERASE KAPPA"/>
    <property type="match status" value="1"/>
</dbReference>
<dbReference type="InterPro" id="IPR053848">
    <property type="entry name" value="IMS_HHH_1"/>
</dbReference>
<dbReference type="Pfam" id="PF00817">
    <property type="entry name" value="IMS"/>
    <property type="match status" value="1"/>
</dbReference>
<keyword evidence="18" id="KW-1185">Reference proteome</keyword>